<dbReference type="InterPro" id="IPR042855">
    <property type="entry name" value="V_SNARE_CC"/>
</dbReference>
<dbReference type="Gene3D" id="1.20.5.110">
    <property type="match status" value="1"/>
</dbReference>
<feature type="domain" description="V-SNARE coiled-coil homology" evidence="6">
    <location>
        <begin position="64"/>
        <end position="150"/>
    </location>
</feature>
<dbReference type="PROSITE" id="PS50892">
    <property type="entry name" value="V_SNARE"/>
    <property type="match status" value="1"/>
</dbReference>
<dbReference type="Proteomes" id="UP000327493">
    <property type="component" value="Chromosome 5"/>
</dbReference>
<dbReference type="GO" id="GO:0043001">
    <property type="term" value="P:Golgi to plasma membrane protein transport"/>
    <property type="evidence" value="ECO:0007669"/>
    <property type="project" value="TreeGrafter"/>
</dbReference>
<keyword evidence="9" id="KW-1185">Reference proteome</keyword>
<dbReference type="InterPro" id="IPR001388">
    <property type="entry name" value="Synaptobrevin-like"/>
</dbReference>
<feature type="transmembrane region" description="Helical" evidence="5">
    <location>
        <begin position="156"/>
        <end position="178"/>
    </location>
</feature>
<dbReference type="PANTHER" id="PTHR47462:SF1">
    <property type="entry name" value="VESICLE-ASSOCIATED MEMBRANE PROTEIN 5"/>
    <property type="match status" value="1"/>
</dbReference>
<comment type="subcellular location">
    <subcellularLocation>
        <location evidence="2">Endomembrane system</location>
        <topology evidence="2">Single-pass type IV membrane protein</topology>
    </subcellularLocation>
</comment>
<sequence>METGRTTDLKFEDGRSEGIPRSFSAGSDKSRPGRLHLSRTAVNALDRVRQTARDVTDMENGKDRLQQTQDDVEEVKVIMLDNLNKVDERSGKLGELEDRTDELLAKKQCEVTLANGATWELCDLQTHLQKEKCKTFEKTTYKVKQKKRWENKKMKVVFIGIGVAAGLIVLGLIIFAIVG</sequence>
<evidence type="ECO:0000259" key="6">
    <source>
        <dbReference type="PROSITE" id="PS50892"/>
    </source>
</evidence>
<comment type="similarity">
    <text evidence="1">Belongs to the synaptobrevin family.</text>
</comment>
<dbReference type="GO" id="GO:0012505">
    <property type="term" value="C:endomembrane system"/>
    <property type="evidence" value="ECO:0007669"/>
    <property type="project" value="UniProtKB-SubCell"/>
</dbReference>
<evidence type="ECO:0000256" key="3">
    <source>
        <dbReference type="PROSITE-ProRule" id="PRU00290"/>
    </source>
</evidence>
<evidence type="ECO:0000256" key="2">
    <source>
        <dbReference type="ARBA" id="ARBA00046280"/>
    </source>
</evidence>
<feature type="region of interest" description="Disordered" evidence="4">
    <location>
        <begin position="1"/>
        <end position="34"/>
    </location>
</feature>
<accession>A0A5J5CCR0</accession>
<keyword evidence="5" id="KW-1133">Transmembrane helix</keyword>
<keyword evidence="5" id="KW-0812">Transmembrane</keyword>
<evidence type="ECO:0000256" key="1">
    <source>
        <dbReference type="ARBA" id="ARBA00008025"/>
    </source>
</evidence>
<dbReference type="SUPFAM" id="SSF58038">
    <property type="entry name" value="SNARE fusion complex"/>
    <property type="match status" value="1"/>
</dbReference>
<dbReference type="GO" id="GO:0005886">
    <property type="term" value="C:plasma membrane"/>
    <property type="evidence" value="ECO:0007669"/>
    <property type="project" value="TreeGrafter"/>
</dbReference>
<protein>
    <recommendedName>
        <fullName evidence="6">V-SNARE coiled-coil homology domain-containing protein</fullName>
    </recommendedName>
</protein>
<evidence type="ECO:0000313" key="9">
    <source>
        <dbReference type="Proteomes" id="UP000327493"/>
    </source>
</evidence>
<dbReference type="AlphaFoldDB" id="A0A5J5CCR0"/>
<feature type="compositionally biased region" description="Basic and acidic residues" evidence="4">
    <location>
        <begin position="1"/>
        <end position="18"/>
    </location>
</feature>
<evidence type="ECO:0000256" key="4">
    <source>
        <dbReference type="SAM" id="MobiDB-lite"/>
    </source>
</evidence>
<gene>
    <name evidence="8" type="ORF">FQN60_017533</name>
    <name evidence="7" type="ORF">FQN60_018661</name>
</gene>
<keyword evidence="5" id="KW-0472">Membrane</keyword>
<organism evidence="7 9">
    <name type="scientific">Etheostoma spectabile</name>
    <name type="common">orangethroat darter</name>
    <dbReference type="NCBI Taxonomy" id="54343"/>
    <lineage>
        <taxon>Eukaryota</taxon>
        <taxon>Metazoa</taxon>
        <taxon>Chordata</taxon>
        <taxon>Craniata</taxon>
        <taxon>Vertebrata</taxon>
        <taxon>Euteleostomi</taxon>
        <taxon>Actinopterygii</taxon>
        <taxon>Neopterygii</taxon>
        <taxon>Teleostei</taxon>
        <taxon>Neoteleostei</taxon>
        <taxon>Acanthomorphata</taxon>
        <taxon>Eupercaria</taxon>
        <taxon>Perciformes</taxon>
        <taxon>Percoidei</taxon>
        <taxon>Percidae</taxon>
        <taxon>Etheostomatinae</taxon>
        <taxon>Etheostoma</taxon>
    </lineage>
</organism>
<reference evidence="7 9" key="1">
    <citation type="submission" date="2019-08" db="EMBL/GenBank/DDBJ databases">
        <title>A chromosome-level genome assembly, high-density linkage maps, and genome scans reveal the genomic architecture of hybrid incompatibilities underlying speciation via character displacement in darters (Percidae: Etheostominae).</title>
        <authorList>
            <person name="Moran R.L."/>
            <person name="Catchen J.M."/>
            <person name="Fuller R.C."/>
        </authorList>
    </citation>
    <scope>NUCLEOTIDE SEQUENCE [LARGE SCALE GENOMIC DNA]</scope>
    <source>
        <strain evidence="7">EspeVRDwgs_2016</strain>
        <tissue evidence="7">Muscle</tissue>
    </source>
</reference>
<dbReference type="PRINTS" id="PR00219">
    <property type="entry name" value="SYNAPTOBREVN"/>
</dbReference>
<evidence type="ECO:0000313" key="8">
    <source>
        <dbReference type="EMBL" id="KAA8592078.1"/>
    </source>
</evidence>
<evidence type="ECO:0000313" key="7">
    <source>
        <dbReference type="EMBL" id="KAA8578933.1"/>
    </source>
</evidence>
<comment type="caution">
    <text evidence="7">The sequence shown here is derived from an EMBL/GenBank/DDBJ whole genome shotgun (WGS) entry which is preliminary data.</text>
</comment>
<dbReference type="Pfam" id="PF00957">
    <property type="entry name" value="Synaptobrevin"/>
    <property type="match status" value="1"/>
</dbReference>
<evidence type="ECO:0000256" key="5">
    <source>
        <dbReference type="SAM" id="Phobius"/>
    </source>
</evidence>
<dbReference type="InterPro" id="IPR042166">
    <property type="entry name" value="Vamp5"/>
</dbReference>
<name>A0A5J5CCR0_9PERO</name>
<dbReference type="PANTHER" id="PTHR47462">
    <property type="entry name" value="VESICLE-ASSOCIATED MEMBRANE PROTEIN 5"/>
    <property type="match status" value="1"/>
</dbReference>
<dbReference type="EMBL" id="VOFY01000063">
    <property type="protein sequence ID" value="KAA8578933.1"/>
    <property type="molecule type" value="Genomic_DNA"/>
</dbReference>
<proteinExistence type="inferred from homology"/>
<keyword evidence="3" id="KW-0175">Coiled coil</keyword>
<dbReference type="EMBL" id="VOFY01000005">
    <property type="protein sequence ID" value="KAA8592078.1"/>
    <property type="molecule type" value="Genomic_DNA"/>
</dbReference>